<dbReference type="Pfam" id="PF12796">
    <property type="entry name" value="Ank_2"/>
    <property type="match status" value="1"/>
</dbReference>
<comment type="subcellular location">
    <subcellularLocation>
        <location evidence="1">Target cell membrane</location>
    </subcellularLocation>
</comment>
<evidence type="ECO:0000256" key="5">
    <source>
        <dbReference type="ARBA" id="ARBA00023028"/>
    </source>
</evidence>
<keyword evidence="7" id="KW-0472">Membrane</keyword>
<dbReference type="Gene3D" id="1.25.40.20">
    <property type="entry name" value="Ankyrin repeat-containing domain"/>
    <property type="match status" value="3"/>
</dbReference>
<dbReference type="InterPro" id="IPR002110">
    <property type="entry name" value="Ankyrin_rpt"/>
</dbReference>
<evidence type="ECO:0000256" key="3">
    <source>
        <dbReference type="ARBA" id="ARBA00022537"/>
    </source>
</evidence>
<evidence type="ECO:0000313" key="10">
    <source>
        <dbReference type="Proteomes" id="UP001142055"/>
    </source>
</evidence>
<evidence type="ECO:0000256" key="8">
    <source>
        <dbReference type="PROSITE-ProRule" id="PRU00023"/>
    </source>
</evidence>
<keyword evidence="7" id="KW-1053">Target membrane</keyword>
<dbReference type="OMA" id="TFLDEHH"/>
<dbReference type="PANTHER" id="PTHR24173:SF82">
    <property type="entry name" value="FI19351P1"/>
    <property type="match status" value="1"/>
</dbReference>
<gene>
    <name evidence="9" type="ORF">RDWZM_002224</name>
</gene>
<keyword evidence="5" id="KW-0638">Presynaptic neurotoxin</keyword>
<evidence type="ECO:0000256" key="4">
    <source>
        <dbReference type="ARBA" id="ARBA00022737"/>
    </source>
</evidence>
<proteinExistence type="predicted"/>
<evidence type="ECO:0000256" key="6">
    <source>
        <dbReference type="ARBA" id="ARBA00023043"/>
    </source>
</evidence>
<sequence length="644" mass="73639">MWGLGKHDPHSMLEQLYSELVQECRHTAPGSRLSYTLRHRLEKLTIEQRKTIVNRPYEGCAPLFISCKRGNVEIVEYLIQHCQADIEQRGVFEVMDDRSIHYVSPLWCASVAGKLEVVKCLVKYGADVNSESDTGSTPARSACFMTHLEIVMFLVENGANILKPNYNGGTCLINSVQSVPLCEFLLKHGANVNAQDIQLKTALHYAIQEHRFEMTKLLLDYGADPFIKNRYGDDALQTACLRGASQIFKYLIDKLDYSEERIAEAYELLGSTYLDEHFDLSLTLSHWRNALKIRMSENGKNAKQCSHILPNPAYLNAREFTTLEELNAASNDLDAMRMQSLLISERILGSMHKEMIYRLMYRGAAYADGLQYLRCIELWKYAFILRIRKDSLLHNEAAFAAQALVRLFLDLNDKINMGYIREELRYEDIYDTTNLIVSQFESCKELLKVKPIFKKHYENFDKILKILTHLIFLLNLNSYSPEQKFSTLSLLAQIRQIDPRNSNGDTLLHLVVSKTNTMKTAMGGMEETYSSVFPDYDVCKLMLKAGFYVDLVNCSQETPLHIVSSHQNFNAEIVYLLLSYGAHIDQKDITGNQPCKRLAAISKCSMNPLRYITLKCLAASKIKAYNLPFHGIVPKHLEEFVNTH</sequence>
<dbReference type="Pfam" id="PF13606">
    <property type="entry name" value="Ank_3"/>
    <property type="match status" value="1"/>
</dbReference>
<dbReference type="PROSITE" id="PS50297">
    <property type="entry name" value="ANK_REP_REGION"/>
    <property type="match status" value="4"/>
</dbReference>
<comment type="caution">
    <text evidence="9">The sequence shown here is derived from an EMBL/GenBank/DDBJ whole genome shotgun (WGS) entry which is preliminary data.</text>
</comment>
<dbReference type="GO" id="GO:0044231">
    <property type="term" value="C:host cell presynaptic membrane"/>
    <property type="evidence" value="ECO:0007669"/>
    <property type="project" value="UniProtKB-KW"/>
</dbReference>
<evidence type="ECO:0000313" key="9">
    <source>
        <dbReference type="EMBL" id="KAJ6223679.1"/>
    </source>
</evidence>
<evidence type="ECO:0000256" key="2">
    <source>
        <dbReference type="ARBA" id="ARBA00022483"/>
    </source>
</evidence>
<feature type="repeat" description="ANK" evidence="8">
    <location>
        <begin position="101"/>
        <end position="133"/>
    </location>
</feature>
<dbReference type="AlphaFoldDB" id="A0A9Q0MDH2"/>
<dbReference type="Proteomes" id="UP001142055">
    <property type="component" value="Chromosome 1"/>
</dbReference>
<reference evidence="9" key="1">
    <citation type="submission" date="2022-12" db="EMBL/GenBank/DDBJ databases">
        <title>Genome assemblies of Blomia tropicalis.</title>
        <authorList>
            <person name="Cui Y."/>
        </authorList>
    </citation>
    <scope>NUCLEOTIDE SEQUENCE</scope>
    <source>
        <tissue evidence="9">Adult mites</tissue>
    </source>
</reference>
<keyword evidence="2" id="KW-0268">Exocytosis</keyword>
<feature type="repeat" description="ANK" evidence="8">
    <location>
        <begin position="198"/>
        <end position="230"/>
    </location>
</feature>
<dbReference type="GO" id="GO:0044218">
    <property type="term" value="C:other organism cell membrane"/>
    <property type="evidence" value="ECO:0007669"/>
    <property type="project" value="UniProtKB-KW"/>
</dbReference>
<feature type="repeat" description="ANK" evidence="8">
    <location>
        <begin position="555"/>
        <end position="589"/>
    </location>
</feature>
<dbReference type="Pfam" id="PF00023">
    <property type="entry name" value="Ank"/>
    <property type="match status" value="1"/>
</dbReference>
<dbReference type="SMART" id="SM00248">
    <property type="entry name" value="ANK"/>
    <property type="match status" value="9"/>
</dbReference>
<keyword evidence="4" id="KW-0677">Repeat</keyword>
<evidence type="ECO:0000256" key="1">
    <source>
        <dbReference type="ARBA" id="ARBA00004175"/>
    </source>
</evidence>
<keyword evidence="5" id="KW-0800">Toxin</keyword>
<name>A0A9Q0MDH2_BLOTA</name>
<dbReference type="PANTHER" id="PTHR24173">
    <property type="entry name" value="ANKYRIN REPEAT CONTAINING"/>
    <property type="match status" value="1"/>
</dbReference>
<keyword evidence="10" id="KW-1185">Reference proteome</keyword>
<dbReference type="SUPFAM" id="SSF48403">
    <property type="entry name" value="Ankyrin repeat"/>
    <property type="match status" value="2"/>
</dbReference>
<evidence type="ECO:0000256" key="7">
    <source>
        <dbReference type="ARBA" id="ARBA00023298"/>
    </source>
</evidence>
<keyword evidence="6 8" id="KW-0040">ANK repeat</keyword>
<protein>
    <submittedName>
        <fullName evidence="9">Uncharacterized protein</fullName>
    </submittedName>
</protein>
<dbReference type="PROSITE" id="PS50088">
    <property type="entry name" value="ANK_REPEAT"/>
    <property type="match status" value="4"/>
</dbReference>
<dbReference type="InterPro" id="IPR036770">
    <property type="entry name" value="Ankyrin_rpt-contain_sf"/>
</dbReference>
<feature type="repeat" description="ANK" evidence="8">
    <location>
        <begin position="134"/>
        <end position="166"/>
    </location>
</feature>
<accession>A0A9Q0MDH2</accession>
<dbReference type="EMBL" id="JAPWDV010000001">
    <property type="protein sequence ID" value="KAJ6223679.1"/>
    <property type="molecule type" value="Genomic_DNA"/>
</dbReference>
<dbReference type="GO" id="GO:0006887">
    <property type="term" value="P:exocytosis"/>
    <property type="evidence" value="ECO:0007669"/>
    <property type="project" value="UniProtKB-KW"/>
</dbReference>
<keyword evidence="3" id="KW-1052">Target cell membrane</keyword>
<keyword evidence="5" id="KW-0528">Neurotoxin</keyword>
<dbReference type="Pfam" id="PF13637">
    <property type="entry name" value="Ank_4"/>
    <property type="match status" value="1"/>
</dbReference>
<organism evidence="9 10">
    <name type="scientific">Blomia tropicalis</name>
    <name type="common">Mite</name>
    <dbReference type="NCBI Taxonomy" id="40697"/>
    <lineage>
        <taxon>Eukaryota</taxon>
        <taxon>Metazoa</taxon>
        <taxon>Ecdysozoa</taxon>
        <taxon>Arthropoda</taxon>
        <taxon>Chelicerata</taxon>
        <taxon>Arachnida</taxon>
        <taxon>Acari</taxon>
        <taxon>Acariformes</taxon>
        <taxon>Sarcoptiformes</taxon>
        <taxon>Astigmata</taxon>
        <taxon>Glycyphagoidea</taxon>
        <taxon>Echimyopodidae</taxon>
        <taxon>Blomia</taxon>
    </lineage>
</organism>